<accession>A0A183SRC9</accession>
<evidence type="ECO:0000313" key="2">
    <source>
        <dbReference type="Proteomes" id="UP000275846"/>
    </source>
</evidence>
<reference evidence="1 2" key="2">
    <citation type="submission" date="2018-11" db="EMBL/GenBank/DDBJ databases">
        <authorList>
            <consortium name="Pathogen Informatics"/>
        </authorList>
    </citation>
    <scope>NUCLEOTIDE SEQUENCE [LARGE SCALE GENOMIC DNA]</scope>
    <source>
        <strain evidence="1 2">NST_G2</strain>
    </source>
</reference>
<dbReference type="OrthoDB" id="6246920at2759"/>
<sequence>MDHQTDANERAFIKCRRLVQQRLRAMQHAWMVRKAEVSQGYVGRNEIKNVFNSEKAIYDPGIKETAPLHISDSTRLLMEKTQILKRWAEHFASFLQHV</sequence>
<gene>
    <name evidence="1" type="ORF">SSLN_LOCUS6777</name>
</gene>
<name>A0A183SRC9_SCHSO</name>
<dbReference type="WBParaSite" id="SSLN_0000699001-mRNA-1">
    <property type="protein sequence ID" value="SSLN_0000699001-mRNA-1"/>
    <property type="gene ID" value="SSLN_0000699001"/>
</dbReference>
<reference evidence="3" key="1">
    <citation type="submission" date="2016-06" db="UniProtKB">
        <authorList>
            <consortium name="WormBaseParasite"/>
        </authorList>
    </citation>
    <scope>IDENTIFICATION</scope>
</reference>
<dbReference type="AlphaFoldDB" id="A0A183SRC9"/>
<evidence type="ECO:0000313" key="3">
    <source>
        <dbReference type="WBParaSite" id="SSLN_0000699001-mRNA-1"/>
    </source>
</evidence>
<evidence type="ECO:0000313" key="1">
    <source>
        <dbReference type="EMBL" id="VDL93162.1"/>
    </source>
</evidence>
<organism evidence="3">
    <name type="scientific">Schistocephalus solidus</name>
    <name type="common">Tapeworm</name>
    <dbReference type="NCBI Taxonomy" id="70667"/>
    <lineage>
        <taxon>Eukaryota</taxon>
        <taxon>Metazoa</taxon>
        <taxon>Spiralia</taxon>
        <taxon>Lophotrochozoa</taxon>
        <taxon>Platyhelminthes</taxon>
        <taxon>Cestoda</taxon>
        <taxon>Eucestoda</taxon>
        <taxon>Diphyllobothriidea</taxon>
        <taxon>Diphyllobothriidae</taxon>
        <taxon>Schistocephalus</taxon>
    </lineage>
</organism>
<protein>
    <submittedName>
        <fullName evidence="1 3">Uncharacterized protein</fullName>
    </submittedName>
</protein>
<dbReference type="EMBL" id="UYSU01033847">
    <property type="protein sequence ID" value="VDL93162.1"/>
    <property type="molecule type" value="Genomic_DNA"/>
</dbReference>
<keyword evidence="2" id="KW-1185">Reference proteome</keyword>
<dbReference type="Proteomes" id="UP000275846">
    <property type="component" value="Unassembled WGS sequence"/>
</dbReference>
<proteinExistence type="predicted"/>